<dbReference type="InterPro" id="IPR050942">
    <property type="entry name" value="F-box_BR-signaling"/>
</dbReference>
<organism evidence="2 3">
    <name type="scientific">Corchorus capsularis</name>
    <name type="common">Jute</name>
    <dbReference type="NCBI Taxonomy" id="210143"/>
    <lineage>
        <taxon>Eukaryota</taxon>
        <taxon>Viridiplantae</taxon>
        <taxon>Streptophyta</taxon>
        <taxon>Embryophyta</taxon>
        <taxon>Tracheophyta</taxon>
        <taxon>Spermatophyta</taxon>
        <taxon>Magnoliopsida</taxon>
        <taxon>eudicotyledons</taxon>
        <taxon>Gunneridae</taxon>
        <taxon>Pentapetalae</taxon>
        <taxon>rosids</taxon>
        <taxon>malvids</taxon>
        <taxon>Malvales</taxon>
        <taxon>Malvaceae</taxon>
        <taxon>Grewioideae</taxon>
        <taxon>Apeibeae</taxon>
        <taxon>Corchorus</taxon>
    </lineage>
</organism>
<name>A0A1R3IXL0_COCAP</name>
<dbReference type="Pfam" id="PF12937">
    <property type="entry name" value="F-box-like"/>
    <property type="match status" value="1"/>
</dbReference>
<keyword evidence="3" id="KW-1185">Reference proteome</keyword>
<dbReference type="Pfam" id="PF03478">
    <property type="entry name" value="Beta-prop_KIB1-4"/>
    <property type="match status" value="1"/>
</dbReference>
<dbReference type="Gramene" id="OMO87322">
    <property type="protein sequence ID" value="OMO87322"/>
    <property type="gene ID" value="CCACVL1_09136"/>
</dbReference>
<dbReference type="AlphaFoldDB" id="A0A1R3IXL0"/>
<dbReference type="OMA" id="IDYLRFR"/>
<dbReference type="PANTHER" id="PTHR44259:SF114">
    <property type="entry name" value="OS06G0707300 PROTEIN"/>
    <property type="match status" value="1"/>
</dbReference>
<feature type="domain" description="F-box" evidence="1">
    <location>
        <begin position="8"/>
        <end position="49"/>
    </location>
</feature>
<dbReference type="PANTHER" id="PTHR44259">
    <property type="entry name" value="OS07G0183000 PROTEIN-RELATED"/>
    <property type="match status" value="1"/>
</dbReference>
<dbReference type="SMART" id="SM00256">
    <property type="entry name" value="FBOX"/>
    <property type="match status" value="1"/>
</dbReference>
<dbReference type="InterPro" id="IPR001810">
    <property type="entry name" value="F-box_dom"/>
</dbReference>
<comment type="caution">
    <text evidence="2">The sequence shown here is derived from an EMBL/GenBank/DDBJ whole genome shotgun (WGS) entry which is preliminary data.</text>
</comment>
<dbReference type="STRING" id="210143.A0A1R3IXL0"/>
<sequence>MGVDWTQLPPEILEFISTKLKIYTDYLRCRAVCTSWRSSIPKTPFHLPPQLPWLMLPPSRSHQSHRSHRAFYDLSTHKFRYLSFPESFNPNKRHCGSSHGWLIILDDSPSILLLNPLSRAKLLLPPLSTFPNVDGFNYSDIGKEYSLRSPSGGRYNRNLRQMRDSFIKKIVLSANPSKDPHFVAIAILNQTGELAYCRNGDKAWRFIEGAQSYSEDVIYCKGLCYAVDKHGGILACDVRDDLPRISFIETPRKLGGDMQYLVYSEPEDELLLVTRYLDLDINFELAQSYLIFRTKRFEVSRLVSSGPHWEKVKSLNDKMLFIGENSSLSLSACDFTGCLGNCIYYTDDYSETNYDGAFGEHDIGIYKLWDGSIEPLPCYPRNSYFRLGWPTPLWVALSPC</sequence>
<evidence type="ECO:0000313" key="3">
    <source>
        <dbReference type="Proteomes" id="UP000188268"/>
    </source>
</evidence>
<proteinExistence type="predicted"/>
<evidence type="ECO:0000259" key="1">
    <source>
        <dbReference type="SMART" id="SM00256"/>
    </source>
</evidence>
<dbReference type="Proteomes" id="UP000188268">
    <property type="component" value="Unassembled WGS sequence"/>
</dbReference>
<dbReference type="Gene3D" id="1.20.1280.50">
    <property type="match status" value="1"/>
</dbReference>
<dbReference type="EMBL" id="AWWV01009228">
    <property type="protein sequence ID" value="OMO87322.1"/>
    <property type="molecule type" value="Genomic_DNA"/>
</dbReference>
<accession>A0A1R3IXL0</accession>
<dbReference type="OrthoDB" id="600964at2759"/>
<gene>
    <name evidence="2" type="ORF">CCACVL1_09136</name>
</gene>
<reference evidence="2 3" key="1">
    <citation type="submission" date="2013-09" db="EMBL/GenBank/DDBJ databases">
        <title>Corchorus capsularis genome sequencing.</title>
        <authorList>
            <person name="Alam M."/>
            <person name="Haque M.S."/>
            <person name="Islam M.S."/>
            <person name="Emdad E.M."/>
            <person name="Islam M.M."/>
            <person name="Ahmed B."/>
            <person name="Halim A."/>
            <person name="Hossen Q.M.M."/>
            <person name="Hossain M.Z."/>
            <person name="Ahmed R."/>
            <person name="Khan M.M."/>
            <person name="Islam R."/>
            <person name="Rashid M.M."/>
            <person name="Khan S.A."/>
            <person name="Rahman M.S."/>
            <person name="Alam M."/>
        </authorList>
    </citation>
    <scope>NUCLEOTIDE SEQUENCE [LARGE SCALE GENOMIC DNA]</scope>
    <source>
        <strain evidence="3">cv. CVL-1</strain>
        <tissue evidence="2">Whole seedling</tissue>
    </source>
</reference>
<protein>
    <recommendedName>
        <fullName evidence="1">F-box domain-containing protein</fullName>
    </recommendedName>
</protein>
<evidence type="ECO:0000313" key="2">
    <source>
        <dbReference type="EMBL" id="OMO87322.1"/>
    </source>
</evidence>
<dbReference type="InterPro" id="IPR005174">
    <property type="entry name" value="KIB1-4_b-propeller"/>
</dbReference>